<evidence type="ECO:0000256" key="1">
    <source>
        <dbReference type="PROSITE-ProRule" id="PRU00042"/>
    </source>
</evidence>
<dbReference type="InterPro" id="IPR036236">
    <property type="entry name" value="Znf_C2H2_sf"/>
</dbReference>
<organism evidence="3 4">
    <name type="scientific">Bemisia tabaci</name>
    <name type="common">Sweetpotato whitefly</name>
    <name type="synonym">Aleurodes tabaci</name>
    <dbReference type="NCBI Taxonomy" id="7038"/>
    <lineage>
        <taxon>Eukaryota</taxon>
        <taxon>Metazoa</taxon>
        <taxon>Ecdysozoa</taxon>
        <taxon>Arthropoda</taxon>
        <taxon>Hexapoda</taxon>
        <taxon>Insecta</taxon>
        <taxon>Pterygota</taxon>
        <taxon>Neoptera</taxon>
        <taxon>Paraneoptera</taxon>
        <taxon>Hemiptera</taxon>
        <taxon>Sternorrhyncha</taxon>
        <taxon>Aleyrodoidea</taxon>
        <taxon>Aleyrodidae</taxon>
        <taxon>Aleyrodinae</taxon>
        <taxon>Bemisia</taxon>
    </lineage>
</organism>
<dbReference type="PROSITE" id="PS50157">
    <property type="entry name" value="ZINC_FINGER_C2H2_2"/>
    <property type="match status" value="2"/>
</dbReference>
<dbReference type="PROSITE" id="PS00028">
    <property type="entry name" value="ZINC_FINGER_C2H2_1"/>
    <property type="match status" value="1"/>
</dbReference>
<dbReference type="GO" id="GO:0008270">
    <property type="term" value="F:zinc ion binding"/>
    <property type="evidence" value="ECO:0007669"/>
    <property type="project" value="UniProtKB-KW"/>
</dbReference>
<feature type="domain" description="C2H2-type" evidence="2">
    <location>
        <begin position="43"/>
        <end position="71"/>
    </location>
</feature>
<evidence type="ECO:0000313" key="4">
    <source>
        <dbReference type="Proteomes" id="UP001152759"/>
    </source>
</evidence>
<dbReference type="AlphaFoldDB" id="A0A9P0A128"/>
<feature type="domain" description="C2H2-type" evidence="2">
    <location>
        <begin position="11"/>
        <end position="33"/>
    </location>
</feature>
<dbReference type="SUPFAM" id="SSF57667">
    <property type="entry name" value="beta-beta-alpha zinc fingers"/>
    <property type="match status" value="1"/>
</dbReference>
<protein>
    <recommendedName>
        <fullName evidence="2">C2H2-type domain-containing protein</fullName>
    </recommendedName>
</protein>
<keyword evidence="1" id="KW-0863">Zinc-finger</keyword>
<gene>
    <name evidence="3" type="ORF">BEMITA_LOCUS932</name>
</gene>
<dbReference type="Pfam" id="PF00096">
    <property type="entry name" value="zf-C2H2"/>
    <property type="match status" value="1"/>
</dbReference>
<keyword evidence="1" id="KW-0862">Zinc</keyword>
<dbReference type="Gene3D" id="3.30.160.60">
    <property type="entry name" value="Classic Zinc Finger"/>
    <property type="match status" value="1"/>
</dbReference>
<evidence type="ECO:0000313" key="3">
    <source>
        <dbReference type="EMBL" id="CAH0381263.1"/>
    </source>
</evidence>
<sequence length="72" mass="8513">MIEEDSAQRQFPCAFCMKAYKRKDHLQRHQKYHCKSLAQRPDFPCKLCPHVASSNFTLKKHLVQCHRNEAPT</sequence>
<dbReference type="InterPro" id="IPR013087">
    <property type="entry name" value="Znf_C2H2_type"/>
</dbReference>
<accession>A0A9P0A128</accession>
<dbReference type="SMART" id="SM00355">
    <property type="entry name" value="ZnF_C2H2"/>
    <property type="match status" value="2"/>
</dbReference>
<evidence type="ECO:0000259" key="2">
    <source>
        <dbReference type="PROSITE" id="PS50157"/>
    </source>
</evidence>
<dbReference type="EMBL" id="OU963862">
    <property type="protein sequence ID" value="CAH0381263.1"/>
    <property type="molecule type" value="Genomic_DNA"/>
</dbReference>
<keyword evidence="4" id="KW-1185">Reference proteome</keyword>
<proteinExistence type="predicted"/>
<keyword evidence="1" id="KW-0479">Metal-binding</keyword>
<reference evidence="3" key="1">
    <citation type="submission" date="2021-12" db="EMBL/GenBank/DDBJ databases">
        <authorList>
            <person name="King R."/>
        </authorList>
    </citation>
    <scope>NUCLEOTIDE SEQUENCE</scope>
</reference>
<name>A0A9P0A128_BEMTA</name>
<dbReference type="Proteomes" id="UP001152759">
    <property type="component" value="Chromosome 1"/>
</dbReference>